<sequence length="225" mass="24704">MSPEIMNFALLLSLLCVCLTAGMAVPENILQVVSYSGADCELQCTAKYKPGVQYRAVRWYKVGESPSSRLSGLLTKDLPNGPTSLYSGVKREVMLLDESRDITLPNVTCGDSGLYSCHLAAPVGEQNQDGLVLLTLTDCVDLPKENLMTDTYLVISATVVLMLALVIFLISYGSLKNMIKERNRRTTKEIVLNAPFKPLDKEDLKLIYTLGPKVSKAPTMKHVCV</sequence>
<dbReference type="InterPro" id="IPR013783">
    <property type="entry name" value="Ig-like_fold"/>
</dbReference>
<dbReference type="PANTHER" id="PTHR15193:SF1">
    <property type="entry name" value="CD83 ANTIGEN"/>
    <property type="match status" value="1"/>
</dbReference>
<dbReference type="KEGG" id="sluc:116064337"/>
<accession>A0A8C9Z306</accession>
<evidence type="ECO:0000259" key="3">
    <source>
        <dbReference type="PROSITE" id="PS50835"/>
    </source>
</evidence>
<reference evidence="4" key="2">
    <citation type="submission" date="2025-09" db="UniProtKB">
        <authorList>
            <consortium name="Ensembl"/>
        </authorList>
    </citation>
    <scope>IDENTIFICATION</scope>
</reference>
<keyword evidence="1" id="KW-0472">Membrane</keyword>
<dbReference type="OrthoDB" id="9422899at2759"/>
<dbReference type="PROSITE" id="PS50835">
    <property type="entry name" value="IG_LIKE"/>
    <property type="match status" value="1"/>
</dbReference>
<dbReference type="Proteomes" id="UP000694568">
    <property type="component" value="Unplaced"/>
</dbReference>
<dbReference type="SUPFAM" id="SSF48726">
    <property type="entry name" value="Immunoglobulin"/>
    <property type="match status" value="1"/>
</dbReference>
<dbReference type="AlphaFoldDB" id="A0A8C9Z306"/>
<organism evidence="4 5">
    <name type="scientific">Sander lucioperca</name>
    <name type="common">Pike-perch</name>
    <name type="synonym">Perca lucioperca</name>
    <dbReference type="NCBI Taxonomy" id="283035"/>
    <lineage>
        <taxon>Eukaryota</taxon>
        <taxon>Metazoa</taxon>
        <taxon>Chordata</taxon>
        <taxon>Craniata</taxon>
        <taxon>Vertebrata</taxon>
        <taxon>Euteleostomi</taxon>
        <taxon>Actinopterygii</taxon>
        <taxon>Neopterygii</taxon>
        <taxon>Teleostei</taxon>
        <taxon>Neoteleostei</taxon>
        <taxon>Acanthomorphata</taxon>
        <taxon>Eupercaria</taxon>
        <taxon>Perciformes</taxon>
        <taxon>Percoidei</taxon>
        <taxon>Percidae</taxon>
        <taxon>Luciopercinae</taxon>
        <taxon>Sander</taxon>
    </lineage>
</organism>
<dbReference type="InterPro" id="IPR036179">
    <property type="entry name" value="Ig-like_dom_sf"/>
</dbReference>
<dbReference type="Ensembl" id="ENSSLUT00000035320.1">
    <property type="protein sequence ID" value="ENSSLUP00000034260.1"/>
    <property type="gene ID" value="ENSSLUG00000015230.1"/>
</dbReference>
<dbReference type="RefSeq" id="XP_031175349.1">
    <property type="nucleotide sequence ID" value="XM_031319489.2"/>
</dbReference>
<dbReference type="CTD" id="9308"/>
<dbReference type="Gene3D" id="2.60.40.10">
    <property type="entry name" value="Immunoglobulins"/>
    <property type="match status" value="1"/>
</dbReference>
<name>A0A8C9Z306_SANLU</name>
<reference evidence="4" key="1">
    <citation type="submission" date="2025-08" db="UniProtKB">
        <authorList>
            <consortium name="Ensembl"/>
        </authorList>
    </citation>
    <scope>IDENTIFICATION</scope>
</reference>
<keyword evidence="1" id="KW-0812">Transmembrane</keyword>
<dbReference type="CDD" id="cd00096">
    <property type="entry name" value="Ig"/>
    <property type="match status" value="1"/>
</dbReference>
<protein>
    <recommendedName>
        <fullName evidence="3">Ig-like domain-containing protein</fullName>
    </recommendedName>
</protein>
<proteinExistence type="predicted"/>
<dbReference type="GeneTree" id="ENSGT00510000051337"/>
<feature type="domain" description="Ig-like" evidence="3">
    <location>
        <begin position="26"/>
        <end position="117"/>
    </location>
</feature>
<evidence type="ECO:0000313" key="4">
    <source>
        <dbReference type="Ensembl" id="ENSSLUP00000034260.1"/>
    </source>
</evidence>
<dbReference type="PANTHER" id="PTHR15193">
    <property type="entry name" value="CD83 ANTIGEN"/>
    <property type="match status" value="1"/>
</dbReference>
<feature type="signal peptide" evidence="2">
    <location>
        <begin position="1"/>
        <end position="24"/>
    </location>
</feature>
<keyword evidence="2" id="KW-0732">Signal</keyword>
<feature type="chain" id="PRO_5034343264" description="Ig-like domain-containing protein" evidence="2">
    <location>
        <begin position="25"/>
        <end position="225"/>
    </location>
</feature>
<feature type="transmembrane region" description="Helical" evidence="1">
    <location>
        <begin position="152"/>
        <end position="175"/>
    </location>
</feature>
<keyword evidence="1" id="KW-1133">Transmembrane helix</keyword>
<evidence type="ECO:0000313" key="5">
    <source>
        <dbReference type="Proteomes" id="UP000694568"/>
    </source>
</evidence>
<evidence type="ECO:0000256" key="1">
    <source>
        <dbReference type="SAM" id="Phobius"/>
    </source>
</evidence>
<dbReference type="InterPro" id="IPR007110">
    <property type="entry name" value="Ig-like_dom"/>
</dbReference>
<gene>
    <name evidence="4" type="primary">cd83</name>
</gene>
<evidence type="ECO:0000256" key="2">
    <source>
        <dbReference type="SAM" id="SignalP"/>
    </source>
</evidence>
<keyword evidence="5" id="KW-1185">Reference proteome</keyword>
<dbReference type="GeneID" id="116064337"/>